<evidence type="ECO:0000256" key="5">
    <source>
        <dbReference type="ARBA" id="ARBA00023136"/>
    </source>
</evidence>
<dbReference type="PANTHER" id="PTHR47089:SF1">
    <property type="entry name" value="GUANOSINE ABC TRANSPORTER PERMEASE PROTEIN NUPP"/>
    <property type="match status" value="1"/>
</dbReference>
<evidence type="ECO:0000256" key="3">
    <source>
        <dbReference type="ARBA" id="ARBA00022692"/>
    </source>
</evidence>
<evidence type="ECO:0000313" key="7">
    <source>
        <dbReference type="EMBL" id="SJZ29518.1"/>
    </source>
</evidence>
<organism evidence="7 8">
    <name type="scientific">Treponema porcinum</name>
    <dbReference type="NCBI Taxonomy" id="261392"/>
    <lineage>
        <taxon>Bacteria</taxon>
        <taxon>Pseudomonadati</taxon>
        <taxon>Spirochaetota</taxon>
        <taxon>Spirochaetia</taxon>
        <taxon>Spirochaetales</taxon>
        <taxon>Treponemataceae</taxon>
        <taxon>Treponema</taxon>
    </lineage>
</organism>
<dbReference type="OrthoDB" id="350196at2"/>
<keyword evidence="5 6" id="KW-0472">Membrane</keyword>
<accession>A0A1T4JHA9</accession>
<dbReference type="PANTHER" id="PTHR47089">
    <property type="entry name" value="ABC TRANSPORTER, PERMEASE PROTEIN"/>
    <property type="match status" value="1"/>
</dbReference>
<feature type="transmembrane region" description="Helical" evidence="6">
    <location>
        <begin position="114"/>
        <end position="137"/>
    </location>
</feature>
<sequence length="367" mass="39909">MIRKSARQALSAKQAVLVNIAAVAAAIAASMMIMLFMRMNPLTVYGKIITGSLGSAYRFRETVNKAIPLTVLSLGTGIAFKMKFWNIGAEGQFYMGAFGATWAVMLFPQMPAPVLIPLMTAFGFAFGGLFALIPAALKIKWGASETLVTLMLNYIAQKWVGYLQYGPWRDPKGNGFPRIARFDSNAILPNVFGIHIGWIITIILAVLLFFLLSKTKFGYEVSVIGESLETAKYAGINVRRTMIIAVIISGGLCGLAGMMQASAIENSLTDNMSNGLGFTAVITTWLSQLNPLVMIAVSFLFSMLLQGGSFLQSSMQIPASMAQILQGIIIFFVLGSEFFVRFKISFSKRTVPKKNTDKPLSDGGIQK</sequence>
<dbReference type="InterPro" id="IPR001851">
    <property type="entry name" value="ABC_transp_permease"/>
</dbReference>
<feature type="transmembrane region" description="Helical" evidence="6">
    <location>
        <begin position="242"/>
        <end position="264"/>
    </location>
</feature>
<gene>
    <name evidence="7" type="ORF">SAMN02745149_00019</name>
</gene>
<dbReference type="EMBL" id="FUWG01000002">
    <property type="protein sequence ID" value="SJZ29518.1"/>
    <property type="molecule type" value="Genomic_DNA"/>
</dbReference>
<keyword evidence="3 6" id="KW-0812">Transmembrane</keyword>
<feature type="transmembrane region" description="Helical" evidence="6">
    <location>
        <begin position="276"/>
        <end position="301"/>
    </location>
</feature>
<evidence type="ECO:0000256" key="6">
    <source>
        <dbReference type="SAM" id="Phobius"/>
    </source>
</evidence>
<protein>
    <submittedName>
        <fullName evidence="7">Nucleoside ABC transporter membrane protein</fullName>
    </submittedName>
</protein>
<feature type="transmembrane region" description="Helical" evidence="6">
    <location>
        <begin position="16"/>
        <end position="37"/>
    </location>
</feature>
<dbReference type="GeneID" id="78315343"/>
<keyword evidence="8" id="KW-1185">Reference proteome</keyword>
<dbReference type="Proteomes" id="UP000190423">
    <property type="component" value="Unassembled WGS sequence"/>
</dbReference>
<keyword evidence="4 6" id="KW-1133">Transmembrane helix</keyword>
<dbReference type="CDD" id="cd06580">
    <property type="entry name" value="TM_PBP1_transp_TpRbsC_like"/>
    <property type="match status" value="1"/>
</dbReference>
<dbReference type="STRING" id="261392.SAMN02745149_00019"/>
<dbReference type="Pfam" id="PF02653">
    <property type="entry name" value="BPD_transp_2"/>
    <property type="match status" value="1"/>
</dbReference>
<evidence type="ECO:0000313" key="8">
    <source>
        <dbReference type="Proteomes" id="UP000190423"/>
    </source>
</evidence>
<dbReference type="RefSeq" id="WP_078931949.1">
    <property type="nucleotide sequence ID" value="NZ_FUWG01000002.1"/>
</dbReference>
<dbReference type="GO" id="GO:0005886">
    <property type="term" value="C:plasma membrane"/>
    <property type="evidence" value="ECO:0007669"/>
    <property type="project" value="UniProtKB-SubCell"/>
</dbReference>
<evidence type="ECO:0000256" key="2">
    <source>
        <dbReference type="ARBA" id="ARBA00022475"/>
    </source>
</evidence>
<evidence type="ECO:0000256" key="1">
    <source>
        <dbReference type="ARBA" id="ARBA00004651"/>
    </source>
</evidence>
<proteinExistence type="predicted"/>
<feature type="transmembrane region" description="Helical" evidence="6">
    <location>
        <begin position="92"/>
        <end position="108"/>
    </location>
</feature>
<keyword evidence="2" id="KW-1003">Cell membrane</keyword>
<dbReference type="AlphaFoldDB" id="A0A1T4JHA9"/>
<evidence type="ECO:0000256" key="4">
    <source>
        <dbReference type="ARBA" id="ARBA00022989"/>
    </source>
</evidence>
<feature type="transmembrane region" description="Helical" evidence="6">
    <location>
        <begin position="187"/>
        <end position="212"/>
    </location>
</feature>
<name>A0A1T4JHA9_TREPO</name>
<dbReference type="GO" id="GO:0022857">
    <property type="term" value="F:transmembrane transporter activity"/>
    <property type="evidence" value="ECO:0007669"/>
    <property type="project" value="InterPro"/>
</dbReference>
<reference evidence="7 8" key="1">
    <citation type="submission" date="2017-02" db="EMBL/GenBank/DDBJ databases">
        <authorList>
            <person name="Peterson S.W."/>
        </authorList>
    </citation>
    <scope>NUCLEOTIDE SEQUENCE [LARGE SCALE GENOMIC DNA]</scope>
    <source>
        <strain evidence="7 8">ATCC BAA-908</strain>
    </source>
</reference>
<comment type="subcellular location">
    <subcellularLocation>
        <location evidence="1">Cell membrane</location>
        <topology evidence="1">Multi-pass membrane protein</topology>
    </subcellularLocation>
</comment>
<feature type="transmembrane region" description="Helical" evidence="6">
    <location>
        <begin position="321"/>
        <end position="340"/>
    </location>
</feature>